<accession>A0A1H6VP18</accession>
<dbReference type="EMBL" id="FNYC01000004">
    <property type="protein sequence ID" value="SEJ03497.1"/>
    <property type="molecule type" value="Genomic_DNA"/>
</dbReference>
<dbReference type="AlphaFoldDB" id="A0A1H6VP18"/>
<evidence type="ECO:0000313" key="1">
    <source>
        <dbReference type="EMBL" id="SEJ03497.1"/>
    </source>
</evidence>
<protein>
    <recommendedName>
        <fullName evidence="3">DUF2188 protein</fullName>
    </recommendedName>
</protein>
<name>A0A1H6VP18_9GAMM</name>
<proteinExistence type="predicted"/>
<keyword evidence="2" id="KW-1185">Reference proteome</keyword>
<organism evidence="1 2">
    <name type="scientific">Frateuria terrea</name>
    <dbReference type="NCBI Taxonomy" id="529704"/>
    <lineage>
        <taxon>Bacteria</taxon>
        <taxon>Pseudomonadati</taxon>
        <taxon>Pseudomonadota</taxon>
        <taxon>Gammaproteobacteria</taxon>
        <taxon>Lysobacterales</taxon>
        <taxon>Rhodanobacteraceae</taxon>
        <taxon>Frateuria</taxon>
    </lineage>
</organism>
<reference evidence="1 2" key="1">
    <citation type="submission" date="2016-10" db="EMBL/GenBank/DDBJ databases">
        <authorList>
            <person name="de Groot N.N."/>
        </authorList>
    </citation>
    <scope>NUCLEOTIDE SEQUENCE [LARGE SCALE GENOMIC DNA]</scope>
    <source>
        <strain evidence="1 2">DSM 26515</strain>
    </source>
</reference>
<sequence>MRFLYPVEEGAIGWRVRHGATYLAESLTLGQAIKHARQAGQEQHERTGAAVKVELVIPEKSLPLAEYAGASVSS</sequence>
<dbReference type="RefSeq" id="WP_091338587.1">
    <property type="nucleotide sequence ID" value="NZ_FNYC01000004.1"/>
</dbReference>
<gene>
    <name evidence="1" type="ORF">SAMN04487997_2275</name>
</gene>
<evidence type="ECO:0008006" key="3">
    <source>
        <dbReference type="Google" id="ProtNLM"/>
    </source>
</evidence>
<dbReference type="Proteomes" id="UP000199420">
    <property type="component" value="Unassembled WGS sequence"/>
</dbReference>
<evidence type="ECO:0000313" key="2">
    <source>
        <dbReference type="Proteomes" id="UP000199420"/>
    </source>
</evidence>